<sequence>MTEFDPFADAPEDEAQSEPTQEPVEAPAPAKKAPAKKSIGAVSVDVKPNLLPLDEGKVVLTFKGGTGFDAPWIVIHAKDLQDAHEQISGENATLLAAVMEQSQKAGQHFAKLGGGKSSQGAPARQAAPAPAQQPPAGSPPCPGDGWVYKSGVGKSNGKPWQGWMPPRGSDEKPVFF</sequence>
<keyword evidence="2" id="KW-0614">Plasmid</keyword>
<dbReference type="RefSeq" id="WP_202349085.1">
    <property type="nucleotide sequence ID" value="NZ_AP024256.1"/>
</dbReference>
<dbReference type="AlphaFoldDB" id="A0A7R7RQ57"/>
<evidence type="ECO:0000313" key="3">
    <source>
        <dbReference type="Proteomes" id="UP000595205"/>
    </source>
</evidence>
<feature type="region of interest" description="Disordered" evidence="1">
    <location>
        <begin position="1"/>
        <end position="39"/>
    </location>
</feature>
<dbReference type="InterPro" id="IPR057999">
    <property type="entry name" value="Gp49"/>
</dbReference>
<dbReference type="EMBL" id="AP024256">
    <property type="protein sequence ID" value="BCP02543.1"/>
    <property type="molecule type" value="Genomic_DNA"/>
</dbReference>
<feature type="compositionally biased region" description="Low complexity" evidence="1">
    <location>
        <begin position="118"/>
        <end position="130"/>
    </location>
</feature>
<evidence type="ECO:0000313" key="2">
    <source>
        <dbReference type="EMBL" id="BCP02543.1"/>
    </source>
</evidence>
<protein>
    <submittedName>
        <fullName evidence="2">Uncharacterized protein</fullName>
    </submittedName>
</protein>
<proteinExistence type="predicted"/>
<reference evidence="2 3" key="1">
    <citation type="submission" date="2020-12" db="EMBL/GenBank/DDBJ databases">
        <title>Genome sequence of clinical Mycobacterium intracellulare strains.</title>
        <authorList>
            <person name="Tateishi Y."/>
            <person name="Matsumoto S."/>
            <person name="Fukushima Y."/>
            <person name="Nakajima C."/>
            <person name="Suzuki Y."/>
        </authorList>
    </citation>
    <scope>NUCLEOTIDE SEQUENCE [LARGE SCALE GENOMIC DNA]</scope>
    <source>
        <strain evidence="2 3">M018</strain>
        <plasmid evidence="2 3">pM018</plasmid>
    </source>
</reference>
<dbReference type="Pfam" id="PF25690">
    <property type="entry name" value="Phage_gp49"/>
    <property type="match status" value="1"/>
</dbReference>
<organism evidence="2 3">
    <name type="scientific">Mycobacterium intracellulare</name>
    <dbReference type="NCBI Taxonomy" id="1767"/>
    <lineage>
        <taxon>Bacteria</taxon>
        <taxon>Bacillati</taxon>
        <taxon>Actinomycetota</taxon>
        <taxon>Actinomycetes</taxon>
        <taxon>Mycobacteriales</taxon>
        <taxon>Mycobacteriaceae</taxon>
        <taxon>Mycobacterium</taxon>
        <taxon>Mycobacterium avium complex (MAC)</taxon>
    </lineage>
</organism>
<dbReference type="Proteomes" id="UP000595205">
    <property type="component" value="Plasmid pM018"/>
</dbReference>
<feature type="region of interest" description="Disordered" evidence="1">
    <location>
        <begin position="110"/>
        <end position="176"/>
    </location>
</feature>
<accession>A0A7R7RQ57</accession>
<geneLocation type="plasmid" evidence="2 3">
    <name>pM018</name>
</geneLocation>
<name>A0A7R7RQ57_MYCIT</name>
<feature type="compositionally biased region" description="Pro residues" evidence="1">
    <location>
        <begin position="131"/>
        <end position="142"/>
    </location>
</feature>
<evidence type="ECO:0000256" key="1">
    <source>
        <dbReference type="SAM" id="MobiDB-lite"/>
    </source>
</evidence>
<gene>
    <name evidence="2" type="ORF">MINTM018_53120</name>
</gene>